<dbReference type="EnsemblMetazoa" id="XM_029485392.1">
    <property type="protein sequence ID" value="XP_029341252.1"/>
    <property type="gene ID" value="LOC115033209"/>
</dbReference>
<reference evidence="2" key="2">
    <citation type="submission" date="2022-06" db="UniProtKB">
        <authorList>
            <consortium name="EnsemblMetazoa"/>
        </authorList>
    </citation>
    <scope>IDENTIFICATION</scope>
</reference>
<keyword evidence="3" id="KW-1185">Reference proteome</keyword>
<accession>A0A8R2JL21</accession>
<feature type="compositionally biased region" description="Polar residues" evidence="1">
    <location>
        <begin position="362"/>
        <end position="375"/>
    </location>
</feature>
<organism evidence="2 3">
    <name type="scientific">Acyrthosiphon pisum</name>
    <name type="common">Pea aphid</name>
    <dbReference type="NCBI Taxonomy" id="7029"/>
    <lineage>
        <taxon>Eukaryota</taxon>
        <taxon>Metazoa</taxon>
        <taxon>Ecdysozoa</taxon>
        <taxon>Arthropoda</taxon>
        <taxon>Hexapoda</taxon>
        <taxon>Insecta</taxon>
        <taxon>Pterygota</taxon>
        <taxon>Neoptera</taxon>
        <taxon>Paraneoptera</taxon>
        <taxon>Hemiptera</taxon>
        <taxon>Sternorrhyncha</taxon>
        <taxon>Aphidomorpha</taxon>
        <taxon>Aphidoidea</taxon>
        <taxon>Aphididae</taxon>
        <taxon>Macrosiphini</taxon>
        <taxon>Acyrthosiphon</taxon>
    </lineage>
</organism>
<dbReference type="RefSeq" id="XP_029341252.1">
    <property type="nucleotide sequence ID" value="XM_029485392.1"/>
</dbReference>
<reference evidence="3" key="1">
    <citation type="submission" date="2010-06" db="EMBL/GenBank/DDBJ databases">
        <authorList>
            <person name="Jiang H."/>
            <person name="Abraham K."/>
            <person name="Ali S."/>
            <person name="Alsbrooks S.L."/>
            <person name="Anim B.N."/>
            <person name="Anosike U.S."/>
            <person name="Attaway T."/>
            <person name="Bandaranaike D.P."/>
            <person name="Battles P.K."/>
            <person name="Bell S.N."/>
            <person name="Bell A.V."/>
            <person name="Beltran B."/>
            <person name="Bickham C."/>
            <person name="Bustamante Y."/>
            <person name="Caleb T."/>
            <person name="Canada A."/>
            <person name="Cardenas V."/>
            <person name="Carter K."/>
            <person name="Chacko J."/>
            <person name="Chandrabose M.N."/>
            <person name="Chavez D."/>
            <person name="Chavez A."/>
            <person name="Chen L."/>
            <person name="Chu H.-S."/>
            <person name="Claassen K.J."/>
            <person name="Cockrell R."/>
            <person name="Collins M."/>
            <person name="Cooper J.A."/>
            <person name="Cree A."/>
            <person name="Curry S.M."/>
            <person name="Da Y."/>
            <person name="Dao M.D."/>
            <person name="Das B."/>
            <person name="Davila M.-L."/>
            <person name="Davy-Carroll L."/>
            <person name="Denson S."/>
            <person name="Dinh H."/>
            <person name="Ebong V.E."/>
            <person name="Edwards J.R."/>
            <person name="Egan A."/>
            <person name="El-Daye J."/>
            <person name="Escobedo L."/>
            <person name="Fernandez S."/>
            <person name="Fernando P.R."/>
            <person name="Flagg N."/>
            <person name="Forbes L.D."/>
            <person name="Fowler R.G."/>
            <person name="Fu Q."/>
            <person name="Gabisi R.A."/>
            <person name="Ganer J."/>
            <person name="Garbino Pronczuk A."/>
            <person name="Garcia R.M."/>
            <person name="Garner T."/>
            <person name="Garrett T.E."/>
            <person name="Gonzalez D.A."/>
            <person name="Hamid H."/>
            <person name="Hawkins E.S."/>
            <person name="Hirani K."/>
            <person name="Hogues M.E."/>
            <person name="Hollins B."/>
            <person name="Hsiao C.-H."/>
            <person name="Jabil R."/>
            <person name="James M.L."/>
            <person name="Jhangiani S.N."/>
            <person name="Johnson B."/>
            <person name="Johnson Q."/>
            <person name="Joshi V."/>
            <person name="Kalu J.B."/>
            <person name="Kam C."/>
            <person name="Kashfia A."/>
            <person name="Keebler J."/>
            <person name="Kisamo H."/>
            <person name="Kovar C.L."/>
            <person name="Lago L.A."/>
            <person name="Lai C.-Y."/>
            <person name="Laidlaw J."/>
            <person name="Lara F."/>
            <person name="Le T.-K."/>
            <person name="Lee S.L."/>
            <person name="Legall F.H."/>
            <person name="Lemon S.J."/>
            <person name="Lewis L.R."/>
            <person name="Li B."/>
            <person name="Liu Y."/>
            <person name="Liu Y.-S."/>
            <person name="Lopez J."/>
            <person name="Lozado R.J."/>
            <person name="Lu J."/>
            <person name="Madu R.C."/>
            <person name="Maheshwari M."/>
            <person name="Maheshwari R."/>
            <person name="Malloy K."/>
            <person name="Martinez E."/>
            <person name="Mathew T."/>
            <person name="Mercado I.C."/>
            <person name="Mercado C."/>
            <person name="Meyer B."/>
            <person name="Montgomery K."/>
            <person name="Morgan M.B."/>
            <person name="Munidasa M."/>
            <person name="Nazareth L.V."/>
            <person name="Nelson J."/>
            <person name="Ng B.M."/>
            <person name="Nguyen N.B."/>
            <person name="Nguyen P.Q."/>
            <person name="Nguyen T."/>
            <person name="Obregon M."/>
            <person name="Okwuonu G.O."/>
            <person name="Onwere C.G."/>
            <person name="Orozco G."/>
            <person name="Parra A."/>
            <person name="Patel S."/>
            <person name="Patil S."/>
            <person name="Perez A."/>
            <person name="Perez Y."/>
            <person name="Pham C."/>
            <person name="Primus E.L."/>
            <person name="Pu L.-L."/>
            <person name="Puazo M."/>
            <person name="Qin X."/>
            <person name="Quiroz J.B."/>
            <person name="Reese J."/>
            <person name="Richards S."/>
            <person name="Rives C.M."/>
            <person name="Robberts R."/>
            <person name="Ruiz S.J."/>
            <person name="Ruiz M.J."/>
            <person name="Santibanez J."/>
            <person name="Schneider B.W."/>
            <person name="Sisson I."/>
            <person name="Smith M."/>
            <person name="Sodergren E."/>
            <person name="Song X.-Z."/>
            <person name="Song B.B."/>
            <person name="Summersgill H."/>
            <person name="Thelus R."/>
            <person name="Thornton R.D."/>
            <person name="Trejos Z.Y."/>
            <person name="Usmani K."/>
            <person name="Vattathil S."/>
            <person name="Villasana D."/>
            <person name="Walker D.L."/>
            <person name="Wang S."/>
            <person name="Wang K."/>
            <person name="White C.S."/>
            <person name="Williams A.C."/>
            <person name="Williamson J."/>
            <person name="Wilson K."/>
            <person name="Woghiren I.O."/>
            <person name="Woodworth J.R."/>
            <person name="Worley K.C."/>
            <person name="Wright R.A."/>
            <person name="Wu W."/>
            <person name="Young L."/>
            <person name="Zhang L."/>
            <person name="Zhang J."/>
            <person name="Zhu Y."/>
            <person name="Muzny D.M."/>
            <person name="Weinstock G."/>
            <person name="Gibbs R.A."/>
        </authorList>
    </citation>
    <scope>NUCLEOTIDE SEQUENCE [LARGE SCALE GENOMIC DNA]</scope>
    <source>
        <strain evidence="3">LSR1</strain>
    </source>
</reference>
<proteinExistence type="predicted"/>
<evidence type="ECO:0000256" key="1">
    <source>
        <dbReference type="SAM" id="MobiDB-lite"/>
    </source>
</evidence>
<dbReference type="InterPro" id="IPR036397">
    <property type="entry name" value="RNaseH_sf"/>
</dbReference>
<dbReference type="Proteomes" id="UP000007819">
    <property type="component" value="Chromosome X"/>
</dbReference>
<dbReference type="InterPro" id="IPR052709">
    <property type="entry name" value="Transposase-MT_Hybrid"/>
</dbReference>
<dbReference type="OrthoDB" id="8195351at2759"/>
<protein>
    <submittedName>
        <fullName evidence="2">Uncharacterized protein</fullName>
    </submittedName>
</protein>
<dbReference type="InterPro" id="IPR001888">
    <property type="entry name" value="Transposase_1"/>
</dbReference>
<dbReference type="Gene3D" id="3.30.420.10">
    <property type="entry name" value="Ribonuclease H-like superfamily/Ribonuclease H"/>
    <property type="match status" value="1"/>
</dbReference>
<dbReference type="PANTHER" id="PTHR46060:SF1">
    <property type="entry name" value="MARINER MOS1 TRANSPOSASE-LIKE PROTEIN"/>
    <property type="match status" value="1"/>
</dbReference>
<feature type="compositionally biased region" description="Basic and acidic residues" evidence="1">
    <location>
        <begin position="313"/>
        <end position="327"/>
    </location>
</feature>
<feature type="region of interest" description="Disordered" evidence="1">
    <location>
        <begin position="296"/>
        <end position="334"/>
    </location>
</feature>
<evidence type="ECO:0000313" key="2">
    <source>
        <dbReference type="EnsemblMetazoa" id="XP_029341252.1"/>
    </source>
</evidence>
<feature type="region of interest" description="Disordered" evidence="1">
    <location>
        <begin position="347"/>
        <end position="375"/>
    </location>
</feature>
<dbReference type="GO" id="GO:0003676">
    <property type="term" value="F:nucleic acid binding"/>
    <property type="evidence" value="ECO:0007669"/>
    <property type="project" value="InterPro"/>
</dbReference>
<evidence type="ECO:0000313" key="3">
    <source>
        <dbReference type="Proteomes" id="UP000007819"/>
    </source>
</evidence>
<dbReference type="Pfam" id="PF01359">
    <property type="entry name" value="Transposase_1"/>
    <property type="match status" value="1"/>
</dbReference>
<dbReference type="GeneID" id="115033209"/>
<sequence length="393" mass="45204">MVPKNLTIDQKFNRKEICSDTLKIIKDDPSFINNIITCDETWIFTYDPETKRQSMHWKTPTSPRMKKARMSKSKFKAMLIVFFDIKGIIFVEWVPSGQTVNQYYYKEVLIKLRERVRKKRPDLWKNGWVLHQDNAAAHSAFSIQRYLTEKKISVLQHPPYSPDLAPCDFFLFPKIKSLLKGTHFQTVDDVKMKTADLLNEHYDDTLNSHIPTTPSLNSLMRKIKYNLVPITDDLNKLKLSGEVCQAALSTKTNLINSSTNKIIDESNNGRSKENEKSSGEAFKTLRATLKSFPVNVKKESSEDEMQVNVKKSKSSEKHVLNGDDGRFDPTLSNNPSRLNYISEITSTSNHPEFSNSKESKRNQCSPFGDNSKNQKICRTQSMHDKRVLNCNPN</sequence>
<name>A0A8R2JL21_ACYPI</name>
<dbReference type="AlphaFoldDB" id="A0A8R2JL21"/>
<dbReference type="KEGG" id="api:115033209"/>
<dbReference type="PANTHER" id="PTHR46060">
    <property type="entry name" value="MARINER MOS1 TRANSPOSASE-LIKE PROTEIN"/>
    <property type="match status" value="1"/>
</dbReference>